<dbReference type="KEGG" id="lue:DCD74_06710"/>
<feature type="signal peptide" evidence="1">
    <location>
        <begin position="1"/>
        <end position="22"/>
    </location>
</feature>
<dbReference type="OrthoDB" id="6022222at2"/>
<keyword evidence="1" id="KW-0732">Signal</keyword>
<reference evidence="3" key="1">
    <citation type="submission" date="2018-05" db="EMBL/GenBank/DDBJ databases">
        <title>Luteimonas pekinense sp. nov., isolated from human Meibomian gland secretions, Beijing, China.</title>
        <authorList>
            <person name="Wen T."/>
            <person name="Bai H."/>
            <person name="Lv H."/>
        </authorList>
    </citation>
    <scope>NUCLEOTIDE SEQUENCE [LARGE SCALE GENOMIC DNA]</scope>
    <source>
        <strain evidence="3">83-4</strain>
    </source>
</reference>
<dbReference type="EMBL" id="CP029556">
    <property type="protein sequence ID" value="AXA84422.1"/>
    <property type="molecule type" value="Genomic_DNA"/>
</dbReference>
<keyword evidence="3" id="KW-1185">Reference proteome</keyword>
<name>A0A344J5W2_9GAMM</name>
<protein>
    <submittedName>
        <fullName evidence="2">Uncharacterized protein</fullName>
    </submittedName>
</protein>
<dbReference type="AlphaFoldDB" id="A0A344J5W2"/>
<evidence type="ECO:0000313" key="2">
    <source>
        <dbReference type="EMBL" id="AXA84422.1"/>
    </source>
</evidence>
<gene>
    <name evidence="2" type="ORF">DCD74_06710</name>
</gene>
<proteinExistence type="predicted"/>
<dbReference type="PROSITE" id="PS51257">
    <property type="entry name" value="PROKAR_LIPOPROTEIN"/>
    <property type="match status" value="1"/>
</dbReference>
<dbReference type="RefSeq" id="WP_112926635.1">
    <property type="nucleotide sequence ID" value="NZ_CP029556.1"/>
</dbReference>
<evidence type="ECO:0000313" key="3">
    <source>
        <dbReference type="Proteomes" id="UP000251842"/>
    </source>
</evidence>
<feature type="chain" id="PRO_5016930448" evidence="1">
    <location>
        <begin position="23"/>
        <end position="165"/>
    </location>
</feature>
<sequence>MSNTNRILLAACLAALSLSACKKEEAAPAAAVAEAPVAVPSGEDKAAWQPYLGSVAKANMDGVTNAPYAYFLPGESSADFKGEYDRLLERVQLDLSRGIIEGNMLLFGSPARTKLADLVIEGFKDAKPGTMKNVKVVFVGDPADKDRVQAAVAPSGVNFVFVSSK</sequence>
<accession>A0A344J5W2</accession>
<dbReference type="Proteomes" id="UP000251842">
    <property type="component" value="Chromosome"/>
</dbReference>
<organism evidence="2 3">
    <name type="scientific">Solilutibacter oculi</name>
    <dbReference type="NCBI Taxonomy" id="2698682"/>
    <lineage>
        <taxon>Bacteria</taxon>
        <taxon>Pseudomonadati</taxon>
        <taxon>Pseudomonadota</taxon>
        <taxon>Gammaproteobacteria</taxon>
        <taxon>Lysobacterales</taxon>
        <taxon>Lysobacteraceae</taxon>
        <taxon>Solilutibacter</taxon>
    </lineage>
</organism>
<evidence type="ECO:0000256" key="1">
    <source>
        <dbReference type="SAM" id="SignalP"/>
    </source>
</evidence>